<protein>
    <submittedName>
        <fullName evidence="6">Xylulokinase</fullName>
    </submittedName>
</protein>
<evidence type="ECO:0000256" key="1">
    <source>
        <dbReference type="ARBA" id="ARBA00009156"/>
    </source>
</evidence>
<dbReference type="GO" id="GO:0005975">
    <property type="term" value="P:carbohydrate metabolic process"/>
    <property type="evidence" value="ECO:0007669"/>
    <property type="project" value="InterPro"/>
</dbReference>
<comment type="caution">
    <text evidence="6">The sequence shown here is derived from an EMBL/GenBank/DDBJ whole genome shotgun (WGS) entry which is preliminary data.</text>
</comment>
<evidence type="ECO:0000256" key="3">
    <source>
        <dbReference type="ARBA" id="ARBA00022777"/>
    </source>
</evidence>
<dbReference type="PANTHER" id="PTHR43095">
    <property type="entry name" value="SUGAR KINASE"/>
    <property type="match status" value="1"/>
</dbReference>
<sequence>MGTLPHILTLDLGTSACKATLFTRAGRVAAQAAIEYETAHPAPGWAEQDPEAWWQAAQAGVQRLPPALRGSVSAVGLSSHRGGVVPMDGDGRPLSRCIIWMDRRATAEVEALVRAFGRERLHRITGLVPDTEFSAGKLLWLRTHAPEVFRAARLYLQPRDYLYYRLTGAAATDYTLASRTMLFDLGRREWWDEGCAFVGVTPQHFPPVYPSANAPHRLSPAAGEALGLPPGTPVALGAGDRPCEVLGSGAAGGWIMVSTGTTTNVSAAVPGRPERVDPRVMCSLHAVDGMTVLEQGMAASGAILRWFRDTLLGGRRDYAALDALASDVPPGADGLLFLPFMMGARATRWNPAARGAWFGLTEAHRTGALVRSIMEGVAYELRACLDILGEMAVPVSGILAVGGGARSALWPRLFADVTEYPVRVPAQTDAASLGAMLLGAAATGTAGRVEEAARSINPVAAAIAPDPAAARRYREGYARYNRLYEALRPTFEDPP</sequence>
<dbReference type="InterPro" id="IPR018484">
    <property type="entry name" value="FGGY_N"/>
</dbReference>
<reference evidence="6 7" key="1">
    <citation type="journal article" date="2019" name="Nat. Microbiol.">
        <title>Mediterranean grassland soil C-N compound turnover is dependent on rainfall and depth, and is mediated by genomically divergent microorganisms.</title>
        <authorList>
            <person name="Diamond S."/>
            <person name="Andeer P.F."/>
            <person name="Li Z."/>
            <person name="Crits-Christoph A."/>
            <person name="Burstein D."/>
            <person name="Anantharaman K."/>
            <person name="Lane K.R."/>
            <person name="Thomas B.C."/>
            <person name="Pan C."/>
            <person name="Northen T.R."/>
            <person name="Banfield J.F."/>
        </authorList>
    </citation>
    <scope>NUCLEOTIDE SEQUENCE [LARGE SCALE GENOMIC DNA]</scope>
    <source>
        <strain evidence="6">NP_7</strain>
    </source>
</reference>
<dbReference type="SUPFAM" id="SSF53067">
    <property type="entry name" value="Actin-like ATPase domain"/>
    <property type="match status" value="2"/>
</dbReference>
<evidence type="ECO:0000256" key="2">
    <source>
        <dbReference type="ARBA" id="ARBA00022679"/>
    </source>
</evidence>
<evidence type="ECO:0000259" key="5">
    <source>
        <dbReference type="Pfam" id="PF02782"/>
    </source>
</evidence>
<dbReference type="InterPro" id="IPR050406">
    <property type="entry name" value="FGGY_Carb_Kinase"/>
</dbReference>
<evidence type="ECO:0000259" key="4">
    <source>
        <dbReference type="Pfam" id="PF00370"/>
    </source>
</evidence>
<dbReference type="GO" id="GO:0016301">
    <property type="term" value="F:kinase activity"/>
    <property type="evidence" value="ECO:0007669"/>
    <property type="project" value="UniProtKB-KW"/>
</dbReference>
<dbReference type="Pfam" id="PF02782">
    <property type="entry name" value="FGGY_C"/>
    <property type="match status" value="1"/>
</dbReference>
<organism evidence="6 7">
    <name type="scientific">Candidatus Segetimicrobium genomatis</name>
    <dbReference type="NCBI Taxonomy" id="2569760"/>
    <lineage>
        <taxon>Bacteria</taxon>
        <taxon>Bacillati</taxon>
        <taxon>Candidatus Sysuimicrobiota</taxon>
        <taxon>Candidatus Sysuimicrobiia</taxon>
        <taxon>Candidatus Sysuimicrobiales</taxon>
        <taxon>Candidatus Segetimicrobiaceae</taxon>
        <taxon>Candidatus Segetimicrobium</taxon>
    </lineage>
</organism>
<name>A0A537JCA4_9BACT</name>
<keyword evidence="3 6" id="KW-0418">Kinase</keyword>
<dbReference type="InterPro" id="IPR000577">
    <property type="entry name" value="Carb_kinase_FGGY"/>
</dbReference>
<proteinExistence type="inferred from homology"/>
<gene>
    <name evidence="6" type="ORF">E6H04_07620</name>
</gene>
<accession>A0A537JCA4</accession>
<feature type="domain" description="Carbohydrate kinase FGGY N-terminal" evidence="4">
    <location>
        <begin position="7"/>
        <end position="247"/>
    </location>
</feature>
<dbReference type="InterPro" id="IPR018485">
    <property type="entry name" value="FGGY_C"/>
</dbReference>
<evidence type="ECO:0000313" key="6">
    <source>
        <dbReference type="EMBL" id="TMI80982.1"/>
    </source>
</evidence>
<comment type="similarity">
    <text evidence="1">Belongs to the FGGY kinase family.</text>
</comment>
<dbReference type="PANTHER" id="PTHR43095:SF5">
    <property type="entry name" value="XYLULOSE KINASE"/>
    <property type="match status" value="1"/>
</dbReference>
<feature type="domain" description="Carbohydrate kinase FGGY C-terminal" evidence="5">
    <location>
        <begin position="257"/>
        <end position="442"/>
    </location>
</feature>
<dbReference type="Pfam" id="PF00370">
    <property type="entry name" value="FGGY_N"/>
    <property type="match status" value="1"/>
</dbReference>
<evidence type="ECO:0000313" key="7">
    <source>
        <dbReference type="Proteomes" id="UP000320048"/>
    </source>
</evidence>
<dbReference type="Gene3D" id="3.30.420.40">
    <property type="match status" value="2"/>
</dbReference>
<dbReference type="EMBL" id="VBAO01000189">
    <property type="protein sequence ID" value="TMI80982.1"/>
    <property type="molecule type" value="Genomic_DNA"/>
</dbReference>
<dbReference type="PIRSF" id="PIRSF000538">
    <property type="entry name" value="GlpK"/>
    <property type="match status" value="1"/>
</dbReference>
<keyword evidence="2" id="KW-0808">Transferase</keyword>
<dbReference type="AlphaFoldDB" id="A0A537JCA4"/>
<dbReference type="InterPro" id="IPR043129">
    <property type="entry name" value="ATPase_NBD"/>
</dbReference>
<dbReference type="CDD" id="cd07808">
    <property type="entry name" value="ASKHA_NBD_FGGY_EcXK-like"/>
    <property type="match status" value="1"/>
</dbReference>
<dbReference type="Proteomes" id="UP000320048">
    <property type="component" value="Unassembled WGS sequence"/>
</dbReference>